<dbReference type="Gene3D" id="2.60.40.1820">
    <property type="match status" value="1"/>
</dbReference>
<dbReference type="Pfam" id="PF03168">
    <property type="entry name" value="LEA_2"/>
    <property type="match status" value="1"/>
</dbReference>
<dbReference type="EMBL" id="EQ973775">
    <property type="protein sequence ID" value="EEF50597.1"/>
    <property type="molecule type" value="Genomic_DNA"/>
</dbReference>
<evidence type="ECO:0000313" key="9">
    <source>
        <dbReference type="Proteomes" id="UP000008311"/>
    </source>
</evidence>
<name>B9RDY9_RICCO</name>
<dbReference type="PANTHER" id="PTHR31234:SF65">
    <property type="entry name" value="LATE EMBRYOGENESIS ABUNDANT PROTEIN, LEA_2 SUBGROUP"/>
    <property type="match status" value="1"/>
</dbReference>
<protein>
    <recommendedName>
        <fullName evidence="7">Late embryogenesis abundant protein LEA-2 subgroup domain-containing protein</fullName>
    </recommendedName>
</protein>
<sequence>MVEHEQVRPLAPSADRTSSDDEEATIHLKKTRRRRCIKCCGCITASLLVPAIVIVILIFTVFRVKDPTIKLNNVIITHMELINNTIPKPGTNISLVADLSVKNPNIVSFKYDNTTSALYYHGVLVGEARGPPGHSKARRTMRLNATIDLVADKLISNPNLNTDAATGLLTVDSYTKLPGKVKILIIKKHVTIKMNCSLTVNISSQAIQSQKCKNKVDL</sequence>
<dbReference type="InParanoid" id="B9RDY9"/>
<dbReference type="OMA" id="RCCACIV"/>
<dbReference type="OrthoDB" id="764273at2759"/>
<dbReference type="GO" id="GO:0016020">
    <property type="term" value="C:membrane"/>
    <property type="evidence" value="ECO:0007669"/>
    <property type="project" value="UniProtKB-SubCell"/>
</dbReference>
<evidence type="ECO:0000256" key="1">
    <source>
        <dbReference type="ARBA" id="ARBA00004167"/>
    </source>
</evidence>
<feature type="domain" description="Late embryogenesis abundant protein LEA-2 subgroup" evidence="7">
    <location>
        <begin position="99"/>
        <end position="197"/>
    </location>
</feature>
<dbReference type="GO" id="GO:0098542">
    <property type="term" value="P:defense response to other organism"/>
    <property type="evidence" value="ECO:0007669"/>
    <property type="project" value="InterPro"/>
</dbReference>
<comment type="subcellular location">
    <subcellularLocation>
        <location evidence="1">Membrane</location>
        <topology evidence="1">Single-pass membrane protein</topology>
    </subcellularLocation>
</comment>
<dbReference type="InterPro" id="IPR004864">
    <property type="entry name" value="LEA_2"/>
</dbReference>
<organism evidence="8 9">
    <name type="scientific">Ricinus communis</name>
    <name type="common">Castor bean</name>
    <dbReference type="NCBI Taxonomy" id="3988"/>
    <lineage>
        <taxon>Eukaryota</taxon>
        <taxon>Viridiplantae</taxon>
        <taxon>Streptophyta</taxon>
        <taxon>Embryophyta</taxon>
        <taxon>Tracheophyta</taxon>
        <taxon>Spermatophyta</taxon>
        <taxon>Magnoliopsida</taxon>
        <taxon>eudicotyledons</taxon>
        <taxon>Gunneridae</taxon>
        <taxon>Pentapetalae</taxon>
        <taxon>rosids</taxon>
        <taxon>fabids</taxon>
        <taxon>Malpighiales</taxon>
        <taxon>Euphorbiaceae</taxon>
        <taxon>Acalyphoideae</taxon>
        <taxon>Acalypheae</taxon>
        <taxon>Ricinus</taxon>
    </lineage>
</organism>
<proteinExistence type="predicted"/>
<feature type="region of interest" description="Disordered" evidence="5">
    <location>
        <begin position="1"/>
        <end position="26"/>
    </location>
</feature>
<dbReference type="InterPro" id="IPR044839">
    <property type="entry name" value="NDR1-like"/>
</dbReference>
<dbReference type="FunCoup" id="B9RDY9">
    <property type="interactions" value="280"/>
</dbReference>
<keyword evidence="9" id="KW-1185">Reference proteome</keyword>
<keyword evidence="2 6" id="KW-0812">Transmembrane</keyword>
<accession>B9RDY9</accession>
<evidence type="ECO:0000313" key="8">
    <source>
        <dbReference type="EMBL" id="EEF50597.1"/>
    </source>
</evidence>
<evidence type="ECO:0000256" key="4">
    <source>
        <dbReference type="ARBA" id="ARBA00023136"/>
    </source>
</evidence>
<dbReference type="PANTHER" id="PTHR31234">
    <property type="entry name" value="LATE EMBRYOGENESIS ABUNDANT (LEA) HYDROXYPROLINE-RICH GLYCOPROTEIN FAMILY"/>
    <property type="match status" value="1"/>
</dbReference>
<evidence type="ECO:0000259" key="7">
    <source>
        <dbReference type="Pfam" id="PF03168"/>
    </source>
</evidence>
<evidence type="ECO:0000256" key="6">
    <source>
        <dbReference type="SAM" id="Phobius"/>
    </source>
</evidence>
<reference evidence="9" key="1">
    <citation type="journal article" date="2010" name="Nat. Biotechnol.">
        <title>Draft genome sequence of the oilseed species Ricinus communis.</title>
        <authorList>
            <person name="Chan A.P."/>
            <person name="Crabtree J."/>
            <person name="Zhao Q."/>
            <person name="Lorenzi H."/>
            <person name="Orvis J."/>
            <person name="Puiu D."/>
            <person name="Melake-Berhan A."/>
            <person name="Jones K.M."/>
            <person name="Redman J."/>
            <person name="Chen G."/>
            <person name="Cahoon E.B."/>
            <person name="Gedil M."/>
            <person name="Stanke M."/>
            <person name="Haas B.J."/>
            <person name="Wortman J.R."/>
            <person name="Fraser-Liggett C.M."/>
            <person name="Ravel J."/>
            <person name="Rabinowicz P.D."/>
        </authorList>
    </citation>
    <scope>NUCLEOTIDE SEQUENCE [LARGE SCALE GENOMIC DNA]</scope>
    <source>
        <strain evidence="9">cv. Hale</strain>
    </source>
</reference>
<dbReference type="eggNOG" id="ENOG502QSZC">
    <property type="taxonomic scope" value="Eukaryota"/>
</dbReference>
<keyword evidence="3 6" id="KW-1133">Transmembrane helix</keyword>
<dbReference type="SUPFAM" id="SSF117070">
    <property type="entry name" value="LEA14-like"/>
    <property type="match status" value="1"/>
</dbReference>
<evidence type="ECO:0000256" key="3">
    <source>
        <dbReference type="ARBA" id="ARBA00022989"/>
    </source>
</evidence>
<feature type="transmembrane region" description="Helical" evidence="6">
    <location>
        <begin position="39"/>
        <end position="62"/>
    </location>
</feature>
<dbReference type="AlphaFoldDB" id="B9RDY9"/>
<gene>
    <name evidence="8" type="ORF">RCOM_1616750</name>
</gene>
<keyword evidence="4 6" id="KW-0472">Membrane</keyword>
<dbReference type="STRING" id="3988.B9RDY9"/>
<evidence type="ECO:0000256" key="5">
    <source>
        <dbReference type="SAM" id="MobiDB-lite"/>
    </source>
</evidence>
<dbReference type="KEGG" id="rcu:8289164"/>
<evidence type="ECO:0000256" key="2">
    <source>
        <dbReference type="ARBA" id="ARBA00022692"/>
    </source>
</evidence>
<dbReference type="Proteomes" id="UP000008311">
    <property type="component" value="Unassembled WGS sequence"/>
</dbReference>